<keyword evidence="2" id="KW-1185">Reference proteome</keyword>
<comment type="caution">
    <text evidence="1">The sequence shown here is derived from an EMBL/GenBank/DDBJ whole genome shotgun (WGS) entry which is preliminary data.</text>
</comment>
<proteinExistence type="predicted"/>
<dbReference type="AlphaFoldDB" id="A0A4R3MQ51"/>
<accession>A0A4R3MQ51</accession>
<dbReference type="Proteomes" id="UP000294902">
    <property type="component" value="Unassembled WGS sequence"/>
</dbReference>
<evidence type="ECO:0000313" key="2">
    <source>
        <dbReference type="Proteomes" id="UP000294902"/>
    </source>
</evidence>
<name>A0A4R3MQ51_9FIRM</name>
<sequence>MKLGTINDKVLYEAFINTFNIMLEIKDYFRKKWEEHLDSDDLLKKYKAKQFIKVIEKANRLENFDLALFEKMVEKIVVFENKTIEFSMFDGIEVECKI</sequence>
<organism evidence="1 2">
    <name type="scientific">Natranaerovirga pectinivora</name>
    <dbReference type="NCBI Taxonomy" id="682400"/>
    <lineage>
        <taxon>Bacteria</taxon>
        <taxon>Bacillati</taxon>
        <taxon>Bacillota</taxon>
        <taxon>Clostridia</taxon>
        <taxon>Lachnospirales</taxon>
        <taxon>Natranaerovirgaceae</taxon>
        <taxon>Natranaerovirga</taxon>
    </lineage>
</organism>
<dbReference type="OrthoDB" id="9769353at2"/>
<reference evidence="1 2" key="1">
    <citation type="submission" date="2019-03" db="EMBL/GenBank/DDBJ databases">
        <title>Genomic Encyclopedia of Type Strains, Phase IV (KMG-IV): sequencing the most valuable type-strain genomes for metagenomic binning, comparative biology and taxonomic classification.</title>
        <authorList>
            <person name="Goeker M."/>
        </authorList>
    </citation>
    <scope>NUCLEOTIDE SEQUENCE [LARGE SCALE GENOMIC DNA]</scope>
    <source>
        <strain evidence="1 2">DSM 24629</strain>
    </source>
</reference>
<gene>
    <name evidence="1" type="ORF">EDC18_10511</name>
</gene>
<dbReference type="EMBL" id="SMAL01000005">
    <property type="protein sequence ID" value="TCT14530.1"/>
    <property type="molecule type" value="Genomic_DNA"/>
</dbReference>
<evidence type="ECO:0000313" key="1">
    <source>
        <dbReference type="EMBL" id="TCT14530.1"/>
    </source>
</evidence>
<protein>
    <submittedName>
        <fullName evidence="1">Uncharacterized protein</fullName>
    </submittedName>
</protein>